<organism evidence="1 2">
    <name type="scientific">Aquisalimonas asiatica</name>
    <dbReference type="NCBI Taxonomy" id="406100"/>
    <lineage>
        <taxon>Bacteria</taxon>
        <taxon>Pseudomonadati</taxon>
        <taxon>Pseudomonadota</taxon>
        <taxon>Gammaproteobacteria</taxon>
        <taxon>Chromatiales</taxon>
        <taxon>Ectothiorhodospiraceae</taxon>
        <taxon>Aquisalimonas</taxon>
    </lineage>
</organism>
<dbReference type="STRING" id="406100.SAMN04488052_102223"/>
<name>A0A1H8RSN2_9GAMM</name>
<dbReference type="AlphaFoldDB" id="A0A1H8RSN2"/>
<dbReference type="Proteomes" id="UP000199657">
    <property type="component" value="Unassembled WGS sequence"/>
</dbReference>
<evidence type="ECO:0000313" key="2">
    <source>
        <dbReference type="Proteomes" id="UP000199657"/>
    </source>
</evidence>
<keyword evidence="2" id="KW-1185">Reference proteome</keyword>
<sequence length="61" mass="6789">MDVTKGVMRIRSLSWAAARVLMDDTDATISPKEREARIMHMAEAVEEEASRLIEKLSDLGG</sequence>
<dbReference type="EMBL" id="FOEG01000002">
    <property type="protein sequence ID" value="SEO69365.1"/>
    <property type="molecule type" value="Genomic_DNA"/>
</dbReference>
<gene>
    <name evidence="1" type="ORF">SAMN04488052_102223</name>
</gene>
<accession>A0A1H8RSN2</accession>
<protein>
    <submittedName>
        <fullName evidence="1">Uncharacterized protein</fullName>
    </submittedName>
</protein>
<reference evidence="1 2" key="1">
    <citation type="submission" date="2016-10" db="EMBL/GenBank/DDBJ databases">
        <authorList>
            <person name="de Groot N.N."/>
        </authorList>
    </citation>
    <scope>NUCLEOTIDE SEQUENCE [LARGE SCALE GENOMIC DNA]</scope>
    <source>
        <strain evidence="1 2">CGMCC 1.6291</strain>
    </source>
</reference>
<evidence type="ECO:0000313" key="1">
    <source>
        <dbReference type="EMBL" id="SEO69365.1"/>
    </source>
</evidence>
<proteinExistence type="predicted"/>